<accession>A0AC58MRW8</accession>
<evidence type="ECO:0000313" key="2">
    <source>
        <dbReference type="RefSeq" id="XP_073932146.1"/>
    </source>
</evidence>
<keyword evidence="1" id="KW-1185">Reference proteome</keyword>
<dbReference type="RefSeq" id="XP_073932146.1">
    <property type="nucleotide sequence ID" value="XM_074076045.1"/>
</dbReference>
<protein>
    <submittedName>
        <fullName evidence="2">Uncharacterized protein isoform X2</fullName>
    </submittedName>
</protein>
<proteinExistence type="predicted"/>
<organism evidence="1 2">
    <name type="scientific">Castor canadensis</name>
    <name type="common">American beaver</name>
    <dbReference type="NCBI Taxonomy" id="51338"/>
    <lineage>
        <taxon>Eukaryota</taxon>
        <taxon>Metazoa</taxon>
        <taxon>Chordata</taxon>
        <taxon>Craniata</taxon>
        <taxon>Vertebrata</taxon>
        <taxon>Euteleostomi</taxon>
        <taxon>Mammalia</taxon>
        <taxon>Eutheria</taxon>
        <taxon>Euarchontoglires</taxon>
        <taxon>Glires</taxon>
        <taxon>Rodentia</taxon>
        <taxon>Castorimorpha</taxon>
        <taxon>Castoridae</taxon>
        <taxon>Castor</taxon>
    </lineage>
</organism>
<evidence type="ECO:0000313" key="1">
    <source>
        <dbReference type="Proteomes" id="UP001732720"/>
    </source>
</evidence>
<dbReference type="Proteomes" id="UP001732720">
    <property type="component" value="Chromosome 6"/>
</dbReference>
<name>A0AC58MRW8_CASCN</name>
<gene>
    <name evidence="2" type="primary">LOC109674396</name>
</gene>
<sequence length="86" mass="9845">MAINGRNINLPMLFYIEVLTTSMPAGHKFPDLLAVFVPAHKGDYTQDLTYAWNELYLWTSEQEKSYFEATSSSIRNIHNSQAMESV</sequence>
<reference evidence="2" key="1">
    <citation type="submission" date="2025-08" db="UniProtKB">
        <authorList>
            <consortium name="RefSeq"/>
        </authorList>
    </citation>
    <scope>IDENTIFICATION</scope>
</reference>